<dbReference type="Proteomes" id="UP000178774">
    <property type="component" value="Unassembled WGS sequence"/>
</dbReference>
<dbReference type="Gene3D" id="3.40.50.2000">
    <property type="entry name" value="Glycogen Phosphorylase B"/>
    <property type="match status" value="2"/>
</dbReference>
<reference evidence="3 4" key="1">
    <citation type="journal article" date="2016" name="Nat. Commun.">
        <title>Thousands of microbial genomes shed light on interconnected biogeochemical processes in an aquifer system.</title>
        <authorList>
            <person name="Anantharaman K."/>
            <person name="Brown C.T."/>
            <person name="Hug L.A."/>
            <person name="Sharon I."/>
            <person name="Castelle C.J."/>
            <person name="Probst A.J."/>
            <person name="Thomas B.C."/>
            <person name="Singh A."/>
            <person name="Wilkins M.J."/>
            <person name="Karaoz U."/>
            <person name="Brodie E.L."/>
            <person name="Williams K.H."/>
            <person name="Hubbard S.S."/>
            <person name="Banfield J.F."/>
        </authorList>
    </citation>
    <scope>NUCLEOTIDE SEQUENCE [LARGE SCALE GENOMIC DNA]</scope>
</reference>
<gene>
    <name evidence="3" type="ORF">A2822_02665</name>
</gene>
<dbReference type="GO" id="GO:0016757">
    <property type="term" value="F:glycosyltransferase activity"/>
    <property type="evidence" value="ECO:0007669"/>
    <property type="project" value="InterPro"/>
</dbReference>
<comment type="caution">
    <text evidence="3">The sequence shown here is derived from an EMBL/GenBank/DDBJ whole genome shotgun (WGS) entry which is preliminary data.</text>
</comment>
<dbReference type="Pfam" id="PF13439">
    <property type="entry name" value="Glyco_transf_4"/>
    <property type="match status" value="1"/>
</dbReference>
<dbReference type="AlphaFoldDB" id="A0A1G2HT36"/>
<dbReference type="PANTHER" id="PTHR46401">
    <property type="entry name" value="GLYCOSYLTRANSFERASE WBBK-RELATED"/>
    <property type="match status" value="1"/>
</dbReference>
<proteinExistence type="predicted"/>
<evidence type="ECO:0000259" key="2">
    <source>
        <dbReference type="Pfam" id="PF13439"/>
    </source>
</evidence>
<dbReference type="CDD" id="cd03809">
    <property type="entry name" value="GT4_MtfB-like"/>
    <property type="match status" value="1"/>
</dbReference>
<evidence type="ECO:0000259" key="1">
    <source>
        <dbReference type="Pfam" id="PF00534"/>
    </source>
</evidence>
<feature type="domain" description="Glycosyl transferase family 1" evidence="1">
    <location>
        <begin position="225"/>
        <end position="380"/>
    </location>
</feature>
<accession>A0A1G2HT36</accession>
<sequence length="404" mass="46391">MMRVGIFVYFMPEGKSGGVQQYAQQLIYALGNYSDVEVKVFCSADNKKLFEVYESSKVSLVVLSRRCKYLRFFVTNKYIRQSSLLSAVWDWLLKTKFYPWLLHTAGDYKRCIEKSVDVIHFPYQALDRYDFNIPTVISLHDLQHKIFPEFFTKEDIKKRDIYGKKSAELATRIMASFMHIKEDIVKFYGITPEKIDICGLGYDNESAIDTAEFPAIQKKYGIFGEYLIYPSVTWKHKNHINLVRALELLHKTYGRKITLVCTGSKNDFYPVIETEIKKLGLEKFVIWTGFIPETDLKILLKKSAAVIIPTLYEAESIPLIEAMALGAPVVCSSATVLPEQIGGDARFIFDPHKPEDMAEKINAMVTDEKLRQENIQNSAKQMGSLQWQKKIVNFVDSYKKAAKG</sequence>
<evidence type="ECO:0000313" key="4">
    <source>
        <dbReference type="Proteomes" id="UP000178774"/>
    </source>
</evidence>
<dbReference type="SUPFAM" id="SSF53756">
    <property type="entry name" value="UDP-Glycosyltransferase/glycogen phosphorylase"/>
    <property type="match status" value="1"/>
</dbReference>
<feature type="domain" description="Glycosyltransferase subfamily 4-like N-terminal" evidence="2">
    <location>
        <begin position="17"/>
        <end position="203"/>
    </location>
</feature>
<name>A0A1G2HT36_9BACT</name>
<organism evidence="3 4">
    <name type="scientific">Candidatus Staskawiczbacteria bacterium RIFCSPHIGHO2_01_FULL_41_41</name>
    <dbReference type="NCBI Taxonomy" id="1802203"/>
    <lineage>
        <taxon>Bacteria</taxon>
        <taxon>Candidatus Staskawicziibacteriota</taxon>
    </lineage>
</organism>
<evidence type="ECO:0000313" key="3">
    <source>
        <dbReference type="EMBL" id="OGZ65391.1"/>
    </source>
</evidence>
<dbReference type="InterPro" id="IPR001296">
    <property type="entry name" value="Glyco_trans_1"/>
</dbReference>
<dbReference type="InterPro" id="IPR028098">
    <property type="entry name" value="Glyco_trans_4-like_N"/>
</dbReference>
<dbReference type="PANTHER" id="PTHR46401:SF8">
    <property type="entry name" value="BLL6006 PROTEIN"/>
    <property type="match status" value="1"/>
</dbReference>
<dbReference type="EMBL" id="MHOP01000023">
    <property type="protein sequence ID" value="OGZ65391.1"/>
    <property type="molecule type" value="Genomic_DNA"/>
</dbReference>
<dbReference type="Pfam" id="PF00534">
    <property type="entry name" value="Glycos_transf_1"/>
    <property type="match status" value="1"/>
</dbReference>
<evidence type="ECO:0008006" key="5">
    <source>
        <dbReference type="Google" id="ProtNLM"/>
    </source>
</evidence>
<protein>
    <recommendedName>
        <fullName evidence="5">Glycosyl transferase family 1 domain-containing protein</fullName>
    </recommendedName>
</protein>